<evidence type="ECO:0000256" key="1">
    <source>
        <dbReference type="SAM" id="Phobius"/>
    </source>
</evidence>
<reference evidence="2" key="1">
    <citation type="submission" date="2014-12" db="EMBL/GenBank/DDBJ databases">
        <title>Parallel Evolution in Life History Adaptation Evident in the Tissue-Specific Poeciliopsis prolifica transcriptome.</title>
        <authorList>
            <person name="Jue N.K."/>
            <person name="Foley R.J."/>
            <person name="Obergfell C."/>
            <person name="Reznick D.N."/>
            <person name="O'Neill R.J."/>
            <person name="O'Neill M.J."/>
        </authorList>
    </citation>
    <scope>NUCLEOTIDE SEQUENCE</scope>
</reference>
<keyword evidence="1" id="KW-0472">Membrane</keyword>
<accession>A0A0S7ELQ5</accession>
<protein>
    <submittedName>
        <fullName evidence="2">PPUP8937</fullName>
    </submittedName>
</protein>
<dbReference type="EMBL" id="GBYX01476257">
    <property type="protein sequence ID" value="JAO05420.1"/>
    <property type="molecule type" value="Transcribed_RNA"/>
</dbReference>
<proteinExistence type="predicted"/>
<feature type="non-terminal residue" evidence="2">
    <location>
        <position position="1"/>
    </location>
</feature>
<gene>
    <name evidence="2" type="primary">PPUP8937</name>
</gene>
<evidence type="ECO:0000313" key="2">
    <source>
        <dbReference type="EMBL" id="JAO05420.1"/>
    </source>
</evidence>
<dbReference type="AlphaFoldDB" id="A0A0S7ELQ5"/>
<keyword evidence="1" id="KW-0812">Transmembrane</keyword>
<name>A0A0S7ELQ5_9TELE</name>
<sequence>LFEMKFIFKPSFSYNIGKVKLSITDFMSHNSLSTSFLVAYCTSLQASHDALPSDPQGAAGDAFVLHLARCTPVIYTSALLLPSISLCLFVPFTSFQLSL</sequence>
<keyword evidence="1" id="KW-1133">Transmembrane helix</keyword>
<organism evidence="2">
    <name type="scientific">Poeciliopsis prolifica</name>
    <name type="common">blackstripe livebearer</name>
    <dbReference type="NCBI Taxonomy" id="188132"/>
    <lineage>
        <taxon>Eukaryota</taxon>
        <taxon>Metazoa</taxon>
        <taxon>Chordata</taxon>
        <taxon>Craniata</taxon>
        <taxon>Vertebrata</taxon>
        <taxon>Euteleostomi</taxon>
        <taxon>Actinopterygii</taxon>
        <taxon>Neopterygii</taxon>
        <taxon>Teleostei</taxon>
        <taxon>Neoteleostei</taxon>
        <taxon>Acanthomorphata</taxon>
        <taxon>Ovalentaria</taxon>
        <taxon>Atherinomorphae</taxon>
        <taxon>Cyprinodontiformes</taxon>
        <taxon>Poeciliidae</taxon>
        <taxon>Poeciliinae</taxon>
        <taxon>Poeciliopsis</taxon>
    </lineage>
</organism>
<feature type="transmembrane region" description="Helical" evidence="1">
    <location>
        <begin position="73"/>
        <end position="92"/>
    </location>
</feature>